<evidence type="ECO:0000313" key="3">
    <source>
        <dbReference type="Proteomes" id="UP001458880"/>
    </source>
</evidence>
<dbReference type="Pfam" id="PF21787">
    <property type="entry name" value="TNP-like_RNaseH_N"/>
    <property type="match status" value="1"/>
</dbReference>
<keyword evidence="3" id="KW-1185">Reference proteome</keyword>
<feature type="domain" description="Transposable element P transposase-like RNase H" evidence="1">
    <location>
        <begin position="58"/>
        <end position="110"/>
    </location>
</feature>
<dbReference type="AlphaFoldDB" id="A0AAW1L9E8"/>
<evidence type="ECO:0000259" key="1">
    <source>
        <dbReference type="Pfam" id="PF21787"/>
    </source>
</evidence>
<dbReference type="Proteomes" id="UP001458880">
    <property type="component" value="Unassembled WGS sequence"/>
</dbReference>
<proteinExistence type="predicted"/>
<comment type="caution">
    <text evidence="2">The sequence shown here is derived from an EMBL/GenBank/DDBJ whole genome shotgun (WGS) entry which is preliminary data.</text>
</comment>
<sequence length="117" mass="13280">MALSPKARKLYDISANLKATTRRLFVSNATNKKRIKESNQFLEEELLSMRLLNKIPFEEGINDCLMLSLKAAVANMNPEDKMCSLIWDEMAIQPSLTYLKKGDRILGFVENVQSNLG</sequence>
<protein>
    <submittedName>
        <fullName evidence="2">Transposase protein</fullName>
    </submittedName>
</protein>
<accession>A0AAW1L9E8</accession>
<reference evidence="2 3" key="1">
    <citation type="journal article" date="2024" name="BMC Genomics">
        <title>De novo assembly and annotation of Popillia japonica's genome with initial clues to its potential as an invasive pest.</title>
        <authorList>
            <person name="Cucini C."/>
            <person name="Boschi S."/>
            <person name="Funari R."/>
            <person name="Cardaioli E."/>
            <person name="Iannotti N."/>
            <person name="Marturano G."/>
            <person name="Paoli F."/>
            <person name="Bruttini M."/>
            <person name="Carapelli A."/>
            <person name="Frati F."/>
            <person name="Nardi F."/>
        </authorList>
    </citation>
    <scope>NUCLEOTIDE SEQUENCE [LARGE SCALE GENOMIC DNA]</scope>
    <source>
        <strain evidence="2">DMR45628</strain>
    </source>
</reference>
<gene>
    <name evidence="2" type="ORF">QE152_g14438</name>
</gene>
<name>A0AAW1L9E8_POPJA</name>
<evidence type="ECO:0000313" key="2">
    <source>
        <dbReference type="EMBL" id="KAK9730565.1"/>
    </source>
</evidence>
<dbReference type="EMBL" id="JASPKY010000145">
    <property type="protein sequence ID" value="KAK9730565.1"/>
    <property type="molecule type" value="Genomic_DNA"/>
</dbReference>
<dbReference type="InterPro" id="IPR048365">
    <property type="entry name" value="TNP-like_RNaseH_N"/>
</dbReference>
<organism evidence="2 3">
    <name type="scientific">Popillia japonica</name>
    <name type="common">Japanese beetle</name>
    <dbReference type="NCBI Taxonomy" id="7064"/>
    <lineage>
        <taxon>Eukaryota</taxon>
        <taxon>Metazoa</taxon>
        <taxon>Ecdysozoa</taxon>
        <taxon>Arthropoda</taxon>
        <taxon>Hexapoda</taxon>
        <taxon>Insecta</taxon>
        <taxon>Pterygota</taxon>
        <taxon>Neoptera</taxon>
        <taxon>Endopterygota</taxon>
        <taxon>Coleoptera</taxon>
        <taxon>Polyphaga</taxon>
        <taxon>Scarabaeiformia</taxon>
        <taxon>Scarabaeidae</taxon>
        <taxon>Rutelinae</taxon>
        <taxon>Popillia</taxon>
    </lineage>
</organism>